<dbReference type="SMART" id="SM00066">
    <property type="entry name" value="GAL4"/>
    <property type="match status" value="1"/>
</dbReference>
<dbReference type="Pfam" id="PF11951">
    <property type="entry name" value="Fungal_trans_2"/>
    <property type="match status" value="1"/>
</dbReference>
<dbReference type="GO" id="GO:0008270">
    <property type="term" value="F:zinc ion binding"/>
    <property type="evidence" value="ECO:0007669"/>
    <property type="project" value="InterPro"/>
</dbReference>
<proteinExistence type="predicted"/>
<feature type="domain" description="Zn(2)-C6 fungal-type" evidence="2">
    <location>
        <begin position="8"/>
        <end position="38"/>
    </location>
</feature>
<dbReference type="PANTHER" id="PTHR37540:SF5">
    <property type="entry name" value="TRANSCRIPTION FACTOR DOMAIN-CONTAINING PROTEIN"/>
    <property type="match status" value="1"/>
</dbReference>
<gene>
    <name evidence="3" type="ORF">CCM_00346</name>
</gene>
<name>G3J3L6_CORMM</name>
<protein>
    <submittedName>
        <fullName evidence="3">Fungal transcriptional regulatory protein</fullName>
    </submittedName>
</protein>
<organism evidence="3 4">
    <name type="scientific">Cordyceps militaris (strain CM01)</name>
    <name type="common">Caterpillar fungus</name>
    <dbReference type="NCBI Taxonomy" id="983644"/>
    <lineage>
        <taxon>Eukaryota</taxon>
        <taxon>Fungi</taxon>
        <taxon>Dikarya</taxon>
        <taxon>Ascomycota</taxon>
        <taxon>Pezizomycotina</taxon>
        <taxon>Sordariomycetes</taxon>
        <taxon>Hypocreomycetidae</taxon>
        <taxon>Hypocreales</taxon>
        <taxon>Cordycipitaceae</taxon>
        <taxon>Cordyceps</taxon>
    </lineage>
</organism>
<dbReference type="PROSITE" id="PS00463">
    <property type="entry name" value="ZN2_CY6_FUNGAL_1"/>
    <property type="match status" value="1"/>
</dbReference>
<dbReference type="Pfam" id="PF00172">
    <property type="entry name" value="Zn_clus"/>
    <property type="match status" value="1"/>
</dbReference>
<evidence type="ECO:0000259" key="2">
    <source>
        <dbReference type="PROSITE" id="PS50048"/>
    </source>
</evidence>
<dbReference type="InterPro" id="IPR036864">
    <property type="entry name" value="Zn2-C6_fun-type_DNA-bd_sf"/>
</dbReference>
<dbReference type="Proteomes" id="UP000001610">
    <property type="component" value="Unassembled WGS sequence"/>
</dbReference>
<dbReference type="PANTHER" id="PTHR37540">
    <property type="entry name" value="TRANSCRIPTION FACTOR (ACR-2), PUTATIVE-RELATED-RELATED"/>
    <property type="match status" value="1"/>
</dbReference>
<dbReference type="VEuPathDB" id="FungiDB:CCM_00346"/>
<dbReference type="SUPFAM" id="SSF57701">
    <property type="entry name" value="Zn2/Cys6 DNA-binding domain"/>
    <property type="match status" value="1"/>
</dbReference>
<dbReference type="EMBL" id="JH126399">
    <property type="protein sequence ID" value="EGX95692.1"/>
    <property type="molecule type" value="Genomic_DNA"/>
</dbReference>
<dbReference type="eggNOG" id="ENOG502T2R8">
    <property type="taxonomic scope" value="Eukaryota"/>
</dbReference>
<dbReference type="InterPro" id="IPR021858">
    <property type="entry name" value="Fun_TF"/>
</dbReference>
<evidence type="ECO:0000313" key="3">
    <source>
        <dbReference type="EMBL" id="EGX95692.1"/>
    </source>
</evidence>
<evidence type="ECO:0000256" key="1">
    <source>
        <dbReference type="ARBA" id="ARBA00023242"/>
    </source>
</evidence>
<dbReference type="KEGG" id="cmt:CCM_00346"/>
<dbReference type="GO" id="GO:0000981">
    <property type="term" value="F:DNA-binding transcription factor activity, RNA polymerase II-specific"/>
    <property type="evidence" value="ECO:0007669"/>
    <property type="project" value="InterPro"/>
</dbReference>
<dbReference type="InParanoid" id="G3J3L6"/>
<dbReference type="OrthoDB" id="5376287at2759"/>
<evidence type="ECO:0000313" key="4">
    <source>
        <dbReference type="Proteomes" id="UP000001610"/>
    </source>
</evidence>
<keyword evidence="1" id="KW-0539">Nucleus</keyword>
<accession>G3J3L6</accession>
<sequence length="462" mass="51095">MHQTLRRSCSACARAKSRCDLRKPHCSRCAARNVLCVYANEPLSTTPPSPRRHQLSGFGSVDPFETYPQVRLGKDHVQRLIHSFLHKIAFQYYPLDHNPHSNPFLVSWWPLALGDPVLFHVSLQTACLDEEFFGRRGFQTSEQLMADSVVLLRRKVHDVALAMQDSTINSVITLATIEYGKGNREAAQMHVAGAKRLIDMRGGLQAVMQTSPLTARMVSWVSMLIIGAPQFETQDEDGNGDGISPIPEWSIPRFVEPSALSEADVEPETWNVFAHLYGIFHRANRIPLPLLRLHDLTSFVIHRLLSPSSPPEPPPSPLRSDCVRCGIILYMLLLQGPIYYTHAAILRKTTARLVAQLPAGGGASGALELWLVAVGLVASHDTPSYGTLQDRARALSALLGLSSWHEASALVKSVLWLEAPATEYVFQSHWDTALGHDCPLVTFGPVQIAPFVTSSPENKVDM</sequence>
<dbReference type="CDD" id="cd00067">
    <property type="entry name" value="GAL4"/>
    <property type="match status" value="1"/>
</dbReference>
<dbReference type="Gene3D" id="4.10.240.10">
    <property type="entry name" value="Zn(2)-C6 fungal-type DNA-binding domain"/>
    <property type="match status" value="1"/>
</dbReference>
<dbReference type="GeneID" id="18162381"/>
<dbReference type="RefSeq" id="XP_006665569.1">
    <property type="nucleotide sequence ID" value="XM_006665506.1"/>
</dbReference>
<dbReference type="InterPro" id="IPR001138">
    <property type="entry name" value="Zn2Cys6_DnaBD"/>
</dbReference>
<dbReference type="OMA" id="YMFIAQG"/>
<dbReference type="HOGENOM" id="CLU_045857_0_0_1"/>
<keyword evidence="4" id="KW-1185">Reference proteome</keyword>
<reference evidence="3 4" key="1">
    <citation type="journal article" date="2011" name="Genome Biol.">
        <title>Genome sequence of the insect pathogenic fungus Cordyceps militaris, a valued traditional Chinese medicine.</title>
        <authorList>
            <person name="Zheng P."/>
            <person name="Xia Y."/>
            <person name="Xiao G."/>
            <person name="Xiong C."/>
            <person name="Hu X."/>
            <person name="Zhang S."/>
            <person name="Zheng H."/>
            <person name="Huang Y."/>
            <person name="Zhou Y."/>
            <person name="Wang S."/>
            <person name="Zhao G.P."/>
            <person name="Liu X."/>
            <person name="St Leger R.J."/>
            <person name="Wang C."/>
        </authorList>
    </citation>
    <scope>NUCLEOTIDE SEQUENCE [LARGE SCALE GENOMIC DNA]</scope>
    <source>
        <strain evidence="3 4">CM01</strain>
    </source>
</reference>
<dbReference type="PROSITE" id="PS50048">
    <property type="entry name" value="ZN2_CY6_FUNGAL_2"/>
    <property type="match status" value="1"/>
</dbReference>
<dbReference type="AlphaFoldDB" id="G3J3L6"/>